<dbReference type="Proteomes" id="UP001501303">
    <property type="component" value="Unassembled WGS sequence"/>
</dbReference>
<evidence type="ECO:0000256" key="2">
    <source>
        <dbReference type="SAM" id="Phobius"/>
    </source>
</evidence>
<keyword evidence="2" id="KW-1133">Transmembrane helix</keyword>
<feature type="transmembrane region" description="Helical" evidence="2">
    <location>
        <begin position="131"/>
        <end position="152"/>
    </location>
</feature>
<accession>A0ABP5AWT1</accession>
<proteinExistence type="predicted"/>
<feature type="region of interest" description="Disordered" evidence="1">
    <location>
        <begin position="1"/>
        <end position="22"/>
    </location>
</feature>
<feature type="transmembrane region" description="Helical" evidence="2">
    <location>
        <begin position="297"/>
        <end position="316"/>
    </location>
</feature>
<reference evidence="4" key="1">
    <citation type="journal article" date="2019" name="Int. J. Syst. Evol. Microbiol.">
        <title>The Global Catalogue of Microorganisms (GCM) 10K type strain sequencing project: providing services to taxonomists for standard genome sequencing and annotation.</title>
        <authorList>
            <consortium name="The Broad Institute Genomics Platform"/>
            <consortium name="The Broad Institute Genome Sequencing Center for Infectious Disease"/>
            <person name="Wu L."/>
            <person name="Ma J."/>
        </authorList>
    </citation>
    <scope>NUCLEOTIDE SEQUENCE [LARGE SCALE GENOMIC DNA]</scope>
    <source>
        <strain evidence="4">JCM 13581</strain>
    </source>
</reference>
<evidence type="ECO:0000313" key="3">
    <source>
        <dbReference type="EMBL" id="GAA1920728.1"/>
    </source>
</evidence>
<keyword evidence="2" id="KW-0472">Membrane</keyword>
<evidence type="ECO:0000256" key="1">
    <source>
        <dbReference type="SAM" id="MobiDB-lite"/>
    </source>
</evidence>
<sequence>MDAVAVETARGGARGADHSGAHAGGCTCGHCPHGAREAHHRAVAAFRRRRDELAAGTGVPEGLAHSPEASRQWVSDELAHCARTVAERAREAEAALSGRRTRHTVIAVWSAAGLLALGLLLTAVGDGWSRARTAALLAAVLIAALLHLAAWLHRARGGLLAPLTGEDNRLSTSRTVAAAWLLMAVYAVLVIAGTLIGGTAEGDGFASGSEWAAAAAGLPAALALSFAVTVWVRHTVATRVRSFTMQKVRADRPRAADLLTDDAGRVSFTDVQYVAVNLAALVLAAVNLAGAPDGFPVLSWPVAVLLAVSALTYAAAKYSEGGRPVILSVVRAREPGDLPAPVRPGDDIEIRGCGFVPAGAGEPDRLARTVVRIGAVCVPVPLVPVRGGFRNPRDTVLTVPVPAEVEAGTVEVQVITAAGTESGRYPVTVTD</sequence>
<feature type="transmembrane region" description="Helical" evidence="2">
    <location>
        <begin position="106"/>
        <end position="125"/>
    </location>
</feature>
<gene>
    <name evidence="3" type="ORF">GCM10009716_31730</name>
</gene>
<feature type="transmembrane region" description="Helical" evidence="2">
    <location>
        <begin position="211"/>
        <end position="232"/>
    </location>
</feature>
<feature type="transmembrane region" description="Helical" evidence="2">
    <location>
        <begin position="273"/>
        <end position="291"/>
    </location>
</feature>
<evidence type="ECO:0000313" key="4">
    <source>
        <dbReference type="Proteomes" id="UP001501303"/>
    </source>
</evidence>
<dbReference type="Gene3D" id="2.60.40.10">
    <property type="entry name" value="Immunoglobulins"/>
    <property type="match status" value="1"/>
</dbReference>
<protein>
    <submittedName>
        <fullName evidence="3">Membrane protein</fullName>
    </submittedName>
</protein>
<keyword evidence="2" id="KW-0812">Transmembrane</keyword>
<comment type="caution">
    <text evidence="3">The sequence shown here is derived from an EMBL/GenBank/DDBJ whole genome shotgun (WGS) entry which is preliminary data.</text>
</comment>
<organism evidence="3 4">
    <name type="scientific">Streptomyces sodiiphilus</name>
    <dbReference type="NCBI Taxonomy" id="226217"/>
    <lineage>
        <taxon>Bacteria</taxon>
        <taxon>Bacillati</taxon>
        <taxon>Actinomycetota</taxon>
        <taxon>Actinomycetes</taxon>
        <taxon>Kitasatosporales</taxon>
        <taxon>Streptomycetaceae</taxon>
        <taxon>Streptomyces</taxon>
    </lineage>
</organism>
<name>A0ABP5AWT1_9ACTN</name>
<keyword evidence="4" id="KW-1185">Reference proteome</keyword>
<dbReference type="InterPro" id="IPR013783">
    <property type="entry name" value="Ig-like_fold"/>
</dbReference>
<feature type="transmembrane region" description="Helical" evidence="2">
    <location>
        <begin position="178"/>
        <end position="199"/>
    </location>
</feature>
<dbReference type="EMBL" id="BAAAMJ010000031">
    <property type="protein sequence ID" value="GAA1920728.1"/>
    <property type="molecule type" value="Genomic_DNA"/>
</dbReference>